<proteinExistence type="predicted"/>
<feature type="domain" description="Histidine kinase/HSP90-like ATPase" evidence="1">
    <location>
        <begin position="34"/>
        <end position="133"/>
    </location>
</feature>
<dbReference type="SMART" id="SM00387">
    <property type="entry name" value="HATPase_c"/>
    <property type="match status" value="1"/>
</dbReference>
<reference evidence="3" key="1">
    <citation type="journal article" date="2019" name="Int. J. Syst. Evol. Microbiol.">
        <title>The Global Catalogue of Microorganisms (GCM) 10K type strain sequencing project: providing services to taxonomists for standard genome sequencing and annotation.</title>
        <authorList>
            <consortium name="The Broad Institute Genomics Platform"/>
            <consortium name="The Broad Institute Genome Sequencing Center for Infectious Disease"/>
            <person name="Wu L."/>
            <person name="Ma J."/>
        </authorList>
    </citation>
    <scope>NUCLEOTIDE SEQUENCE [LARGE SCALE GENOMIC DNA]</scope>
    <source>
        <strain evidence="3">TISTR 1535</strain>
    </source>
</reference>
<dbReference type="Proteomes" id="UP001597502">
    <property type="component" value="Unassembled WGS sequence"/>
</dbReference>
<dbReference type="CDD" id="cd16934">
    <property type="entry name" value="HATPase_RsbT-like"/>
    <property type="match status" value="1"/>
</dbReference>
<organism evidence="2 3">
    <name type="scientific">Lentibacillus juripiscarius</name>
    <dbReference type="NCBI Taxonomy" id="257446"/>
    <lineage>
        <taxon>Bacteria</taxon>
        <taxon>Bacillati</taxon>
        <taxon>Bacillota</taxon>
        <taxon>Bacilli</taxon>
        <taxon>Bacillales</taxon>
        <taxon>Bacillaceae</taxon>
        <taxon>Lentibacillus</taxon>
    </lineage>
</organism>
<dbReference type="Pfam" id="PF02518">
    <property type="entry name" value="HATPase_c"/>
    <property type="match status" value="1"/>
</dbReference>
<protein>
    <submittedName>
        <fullName evidence="2">Anti-sigma regulatory factor</fullName>
    </submittedName>
</protein>
<dbReference type="SUPFAM" id="SSF55874">
    <property type="entry name" value="ATPase domain of HSP90 chaperone/DNA topoisomerase II/histidine kinase"/>
    <property type="match status" value="1"/>
</dbReference>
<evidence type="ECO:0000259" key="1">
    <source>
        <dbReference type="SMART" id="SM00387"/>
    </source>
</evidence>
<evidence type="ECO:0000313" key="3">
    <source>
        <dbReference type="Proteomes" id="UP001597502"/>
    </source>
</evidence>
<comment type="caution">
    <text evidence="2">The sequence shown here is derived from an EMBL/GenBank/DDBJ whole genome shotgun (WGS) entry which is preliminary data.</text>
</comment>
<dbReference type="RefSeq" id="WP_382391311.1">
    <property type="nucleotide sequence ID" value="NZ_JBHUNA010000005.1"/>
</dbReference>
<evidence type="ECO:0000313" key="2">
    <source>
        <dbReference type="EMBL" id="MFD2760136.1"/>
    </source>
</evidence>
<dbReference type="Gene3D" id="3.30.565.10">
    <property type="entry name" value="Histidine kinase-like ATPase, C-terminal domain"/>
    <property type="match status" value="1"/>
</dbReference>
<dbReference type="InterPro" id="IPR003594">
    <property type="entry name" value="HATPase_dom"/>
</dbReference>
<accession>A0ABW5V2R5</accession>
<sequence length="133" mass="14511">MDLQSCVTIEKEWDIVKARQLGREVAQEAGFGTVDQARIATAISELARNIYLYTNSGKLCFEIIDNVEQKGISMLSIDDGPGIEDISQVMEDGYSTSGGLGAGLPGVKRLVDQFDIQSEKGKGTEIRAVKWAR</sequence>
<name>A0ABW5V2R5_9BACI</name>
<gene>
    <name evidence="2" type="ORF">ACFSUO_03935</name>
</gene>
<dbReference type="EMBL" id="JBHUNA010000005">
    <property type="protein sequence ID" value="MFD2760136.1"/>
    <property type="molecule type" value="Genomic_DNA"/>
</dbReference>
<keyword evidence="3" id="KW-1185">Reference proteome</keyword>
<dbReference type="InterPro" id="IPR036890">
    <property type="entry name" value="HATPase_C_sf"/>
</dbReference>